<accession>A0A9D1MI72</accession>
<dbReference type="SUPFAM" id="SSF56112">
    <property type="entry name" value="Protein kinase-like (PK-like)"/>
    <property type="match status" value="1"/>
</dbReference>
<dbReference type="InterPro" id="IPR050249">
    <property type="entry name" value="Pseudomonas-type_ThrB"/>
</dbReference>
<dbReference type="PANTHER" id="PTHR21064">
    <property type="entry name" value="AMINOGLYCOSIDE PHOSPHOTRANSFERASE DOMAIN-CONTAINING PROTEIN-RELATED"/>
    <property type="match status" value="1"/>
</dbReference>
<name>A0A9D1MI72_9FIRM</name>
<gene>
    <name evidence="2" type="ORF">IAB05_04260</name>
</gene>
<dbReference type="Gene3D" id="3.90.1200.10">
    <property type="match status" value="1"/>
</dbReference>
<reference evidence="2" key="2">
    <citation type="journal article" date="2021" name="PeerJ">
        <title>Extensive microbial diversity within the chicken gut microbiome revealed by metagenomics and culture.</title>
        <authorList>
            <person name="Gilroy R."/>
            <person name="Ravi A."/>
            <person name="Getino M."/>
            <person name="Pursley I."/>
            <person name="Horton D.L."/>
            <person name="Alikhan N.F."/>
            <person name="Baker D."/>
            <person name="Gharbi K."/>
            <person name="Hall N."/>
            <person name="Watson M."/>
            <person name="Adriaenssens E.M."/>
            <person name="Foster-Nyarko E."/>
            <person name="Jarju S."/>
            <person name="Secka A."/>
            <person name="Antonio M."/>
            <person name="Oren A."/>
            <person name="Chaudhuri R.R."/>
            <person name="La Ragione R."/>
            <person name="Hildebrand F."/>
            <person name="Pallen M.J."/>
        </authorList>
    </citation>
    <scope>NUCLEOTIDE SEQUENCE</scope>
    <source>
        <strain evidence="2">18911</strain>
    </source>
</reference>
<comment type="caution">
    <text evidence="2">The sequence shown here is derived from an EMBL/GenBank/DDBJ whole genome shotgun (WGS) entry which is preliminary data.</text>
</comment>
<evidence type="ECO:0000313" key="3">
    <source>
        <dbReference type="Proteomes" id="UP000824094"/>
    </source>
</evidence>
<dbReference type="EMBL" id="DVNF01000126">
    <property type="protein sequence ID" value="HIU60582.1"/>
    <property type="molecule type" value="Genomic_DNA"/>
</dbReference>
<dbReference type="InterPro" id="IPR011009">
    <property type="entry name" value="Kinase-like_dom_sf"/>
</dbReference>
<dbReference type="Proteomes" id="UP000824094">
    <property type="component" value="Unassembled WGS sequence"/>
</dbReference>
<dbReference type="Pfam" id="PF01636">
    <property type="entry name" value="APH"/>
    <property type="match status" value="1"/>
</dbReference>
<protein>
    <submittedName>
        <fullName evidence="2">Aminoglycoside phosphotransferase family protein</fullName>
    </submittedName>
</protein>
<proteinExistence type="predicted"/>
<sequence length="364" mass="40875">MSETNKNRLIAIAEAFDGVEGVTNVSQYGMGHINDTYLVETKGKEKYILQRINDKIFTDVDKLMQNIVGVTEYISAHTAAPKEECLRVIPTSGKPYLRTEEGCFRTYNFISAGVSIEHVPTAEGLYVSAKGFGAFQAALDGYPAETLFDSIPDFHNTAVRFKKFVAAVENDVCGRRASVQKEIDFVTDRQRYCDRVVGALDRGELPYRVTHNDTKVNNVLIDVVNMRPVTVIDLDTVMRGSILYDFGDGVRSGASTGAEDERDLTKVNFSKELYAAYAKGFVGEVGGRLTEAEIGMLHFGAILMTYECGMRFLTDYLEGDTYFKTHREGQNLDRARTQFKMVQDMEAEEEFMRETVMKYAGKRN</sequence>
<feature type="domain" description="Aminoglycoside phosphotransferase" evidence="1">
    <location>
        <begin position="25"/>
        <end position="255"/>
    </location>
</feature>
<dbReference type="AlphaFoldDB" id="A0A9D1MI72"/>
<dbReference type="PANTHER" id="PTHR21064:SF5">
    <property type="entry name" value="SLR1880 PROTEIN"/>
    <property type="match status" value="1"/>
</dbReference>
<evidence type="ECO:0000313" key="2">
    <source>
        <dbReference type="EMBL" id="HIU60582.1"/>
    </source>
</evidence>
<evidence type="ECO:0000259" key="1">
    <source>
        <dbReference type="Pfam" id="PF01636"/>
    </source>
</evidence>
<reference evidence="2" key="1">
    <citation type="submission" date="2020-10" db="EMBL/GenBank/DDBJ databases">
        <authorList>
            <person name="Gilroy R."/>
        </authorList>
    </citation>
    <scope>NUCLEOTIDE SEQUENCE</scope>
    <source>
        <strain evidence="2">18911</strain>
    </source>
</reference>
<organism evidence="2 3">
    <name type="scientific">Candidatus Stercoripulliclostridium merdigallinarum</name>
    <dbReference type="NCBI Taxonomy" id="2840951"/>
    <lineage>
        <taxon>Bacteria</taxon>
        <taxon>Bacillati</taxon>
        <taxon>Bacillota</taxon>
        <taxon>Clostridia</taxon>
        <taxon>Eubacteriales</taxon>
        <taxon>Candidatus Stercoripulliclostridium</taxon>
    </lineage>
</organism>
<dbReference type="InterPro" id="IPR002575">
    <property type="entry name" value="Aminoglycoside_PTrfase"/>
</dbReference>